<proteinExistence type="inferred from homology"/>
<comment type="similarity">
    <text evidence="2">Belongs to the 2H phosphoesterase superfamily. ThpR family.</text>
</comment>
<feature type="short sequence motif" description="HXTX 2" evidence="2">
    <location>
        <begin position="159"/>
        <end position="162"/>
    </location>
</feature>
<dbReference type="EMBL" id="BAAATL010000003">
    <property type="protein sequence ID" value="GAA2470540.1"/>
    <property type="molecule type" value="Genomic_DNA"/>
</dbReference>
<evidence type="ECO:0000256" key="1">
    <source>
        <dbReference type="ARBA" id="ARBA00022801"/>
    </source>
</evidence>
<evidence type="ECO:0000313" key="3">
    <source>
        <dbReference type="EMBL" id="GAA2470540.1"/>
    </source>
</evidence>
<dbReference type="PANTHER" id="PTHR35561">
    <property type="entry name" value="RNA 2',3'-CYCLIC PHOSPHODIESTERASE"/>
    <property type="match status" value="1"/>
</dbReference>
<accession>A0ABN3KWE1</accession>
<reference evidence="3 4" key="1">
    <citation type="journal article" date="2019" name="Int. J. Syst. Evol. Microbiol.">
        <title>The Global Catalogue of Microorganisms (GCM) 10K type strain sequencing project: providing services to taxonomists for standard genome sequencing and annotation.</title>
        <authorList>
            <consortium name="The Broad Institute Genomics Platform"/>
            <consortium name="The Broad Institute Genome Sequencing Center for Infectious Disease"/>
            <person name="Wu L."/>
            <person name="Ma J."/>
        </authorList>
    </citation>
    <scope>NUCLEOTIDE SEQUENCE [LARGE SCALE GENOMIC DNA]</scope>
    <source>
        <strain evidence="3 4">JCM 6923</strain>
    </source>
</reference>
<sequence length="222" mass="24205">MARIKGVSSGPPVRIVIVMAAIMPGRLWDREGMRLFAAVLPPEDITAELALEVDRLRRLPGADGLRWTGRPGWHFTLAFYGEVAEDVVPDLSARLARAARHTDPFELALNGGGQFGHGRALWAGAAGDVDALRLLAARAEAAGRKAGLRMEEHRRYQAHLTLARGRAAVDVGPYVELLREFAGRSWRVTDLALVRSNLPRSGVRGEQPRYEAVGRWVCGASG</sequence>
<dbReference type="InterPro" id="IPR009097">
    <property type="entry name" value="Cyclic_Pdiesterase"/>
</dbReference>
<dbReference type="HAMAP" id="MF_01940">
    <property type="entry name" value="RNA_CPDase"/>
    <property type="match status" value="1"/>
</dbReference>
<feature type="short sequence motif" description="HXTX 1" evidence="2">
    <location>
        <begin position="74"/>
        <end position="77"/>
    </location>
</feature>
<comment type="catalytic activity">
    <reaction evidence="2">
        <text>a 3'-end 2',3'-cyclophospho-ribonucleotide-RNA + H2O = a 3'-end 2'-phospho-ribonucleotide-RNA + H(+)</text>
        <dbReference type="Rhea" id="RHEA:11828"/>
        <dbReference type="Rhea" id="RHEA-COMP:10464"/>
        <dbReference type="Rhea" id="RHEA-COMP:17353"/>
        <dbReference type="ChEBI" id="CHEBI:15377"/>
        <dbReference type="ChEBI" id="CHEBI:15378"/>
        <dbReference type="ChEBI" id="CHEBI:83064"/>
        <dbReference type="ChEBI" id="CHEBI:173113"/>
        <dbReference type="EC" id="3.1.4.58"/>
    </reaction>
</comment>
<dbReference type="EC" id="3.1.4.58" evidence="2"/>
<comment type="function">
    <text evidence="2">Hydrolyzes RNA 2',3'-cyclic phosphodiester to an RNA 2'-phosphomonoester.</text>
</comment>
<gene>
    <name evidence="3" type="primary">thpR</name>
    <name evidence="3" type="ORF">GCM10010422_10880</name>
</gene>
<dbReference type="Pfam" id="PF13563">
    <property type="entry name" value="2_5_RNA_ligase2"/>
    <property type="match status" value="1"/>
</dbReference>
<dbReference type="NCBIfam" id="TIGR02258">
    <property type="entry name" value="2_5_ligase"/>
    <property type="match status" value="1"/>
</dbReference>
<feature type="active site" description="Proton acceptor" evidence="2">
    <location>
        <position position="159"/>
    </location>
</feature>
<dbReference type="Gene3D" id="3.90.1140.10">
    <property type="entry name" value="Cyclic phosphodiesterase"/>
    <property type="match status" value="1"/>
</dbReference>
<dbReference type="SUPFAM" id="SSF55144">
    <property type="entry name" value="LigT-like"/>
    <property type="match status" value="1"/>
</dbReference>
<feature type="active site" description="Proton donor" evidence="2">
    <location>
        <position position="74"/>
    </location>
</feature>
<evidence type="ECO:0000256" key="2">
    <source>
        <dbReference type="HAMAP-Rule" id="MF_01940"/>
    </source>
</evidence>
<dbReference type="InterPro" id="IPR004175">
    <property type="entry name" value="RNA_CPDase"/>
</dbReference>
<organism evidence="3 4">
    <name type="scientific">Streptomyces graminearus</name>
    <dbReference type="NCBI Taxonomy" id="284030"/>
    <lineage>
        <taxon>Bacteria</taxon>
        <taxon>Bacillati</taxon>
        <taxon>Actinomycetota</taxon>
        <taxon>Actinomycetes</taxon>
        <taxon>Kitasatosporales</taxon>
        <taxon>Streptomycetaceae</taxon>
        <taxon>Streptomyces</taxon>
    </lineage>
</organism>
<name>A0ABN3KWE1_9ACTN</name>
<dbReference type="Proteomes" id="UP001501721">
    <property type="component" value="Unassembled WGS sequence"/>
</dbReference>
<keyword evidence="4" id="KW-1185">Reference proteome</keyword>
<comment type="caution">
    <text evidence="3">The sequence shown here is derived from an EMBL/GenBank/DDBJ whole genome shotgun (WGS) entry which is preliminary data.</text>
</comment>
<keyword evidence="1 2" id="KW-0378">Hydrolase</keyword>
<protein>
    <recommendedName>
        <fullName evidence="2">RNA 2',3'-cyclic phosphodiesterase</fullName>
        <shortName evidence="2">RNA 2',3'-CPDase</shortName>
        <ecNumber evidence="2">3.1.4.58</ecNumber>
    </recommendedName>
</protein>
<evidence type="ECO:0000313" key="4">
    <source>
        <dbReference type="Proteomes" id="UP001501721"/>
    </source>
</evidence>
<dbReference type="PANTHER" id="PTHR35561:SF1">
    <property type="entry name" value="RNA 2',3'-CYCLIC PHOSPHODIESTERASE"/>
    <property type="match status" value="1"/>
</dbReference>